<evidence type="ECO:0000313" key="2">
    <source>
        <dbReference type="EMBL" id="CAL5136321.1"/>
    </source>
</evidence>
<dbReference type="InterPro" id="IPR019181">
    <property type="entry name" value="LSM12_ABD"/>
</dbReference>
<name>A0AAV2TIX7_CALDB</name>
<comment type="caution">
    <text evidence="2">The sequence shown here is derived from an EMBL/GenBank/DDBJ whole genome shotgun (WGS) entry which is preliminary data.</text>
</comment>
<reference evidence="2" key="1">
    <citation type="submission" date="2024-06" db="EMBL/GenBank/DDBJ databases">
        <authorList>
            <person name="Liu X."/>
            <person name="Lenzi L."/>
            <person name="Haldenby T S."/>
            <person name="Uol C."/>
        </authorList>
    </citation>
    <scope>NUCLEOTIDE SEQUENCE</scope>
</reference>
<dbReference type="InterPro" id="IPR047574">
    <property type="entry name" value="AD"/>
</dbReference>
<dbReference type="InterPro" id="IPR039683">
    <property type="entry name" value="Lsm12-like"/>
</dbReference>
<dbReference type="Pfam" id="PF09793">
    <property type="entry name" value="AD"/>
    <property type="match status" value="1"/>
</dbReference>
<evidence type="ECO:0000313" key="3">
    <source>
        <dbReference type="Proteomes" id="UP001497525"/>
    </source>
</evidence>
<organism evidence="2 3">
    <name type="scientific">Calicophoron daubneyi</name>
    <name type="common">Rumen fluke</name>
    <name type="synonym">Paramphistomum daubneyi</name>
    <dbReference type="NCBI Taxonomy" id="300641"/>
    <lineage>
        <taxon>Eukaryota</taxon>
        <taxon>Metazoa</taxon>
        <taxon>Spiralia</taxon>
        <taxon>Lophotrochozoa</taxon>
        <taxon>Platyhelminthes</taxon>
        <taxon>Trematoda</taxon>
        <taxon>Digenea</taxon>
        <taxon>Plagiorchiida</taxon>
        <taxon>Pronocephalata</taxon>
        <taxon>Paramphistomoidea</taxon>
        <taxon>Paramphistomidae</taxon>
        <taxon>Calicophoron</taxon>
    </lineage>
</organism>
<feature type="domain" description="AD" evidence="1">
    <location>
        <begin position="121"/>
        <end position="220"/>
    </location>
</feature>
<accession>A0AAV2TIX7</accession>
<protein>
    <recommendedName>
        <fullName evidence="1">AD domain-containing protein</fullName>
    </recommendedName>
</protein>
<dbReference type="SMART" id="SM00995">
    <property type="entry name" value="AD"/>
    <property type="match status" value="1"/>
</dbReference>
<proteinExistence type="predicted"/>
<sequence>MNYQGLVSFLVLIKESVVGFSAVACRIVTLGQVVLSSPRMTIHTSPRPGWTISASYDDIRVEGLVLCVDDQKRLIVLQTPSPSVGNGPVMGKRDTYDILILRSEHLREVKTIKEGPAPPCPELNIHKIEERILLNERIQQEKLKFYRPDVPPEARELAERLEKTLTGVVWDQPNIVVMEHTVISPPYKVDNVTCNADTPQAKQQADYVQKIVSRFHQDRVRSSAAEK</sequence>
<gene>
    <name evidence="2" type="ORF">CDAUBV1_LOCUS10383</name>
</gene>
<dbReference type="AlphaFoldDB" id="A0AAV2TIX7"/>
<dbReference type="PANTHER" id="PTHR13542">
    <property type="entry name" value="LSM12 HOMOLOG"/>
    <property type="match status" value="1"/>
</dbReference>
<dbReference type="PROSITE" id="PS52001">
    <property type="entry name" value="AD"/>
    <property type="match status" value="1"/>
</dbReference>
<dbReference type="Proteomes" id="UP001497525">
    <property type="component" value="Unassembled WGS sequence"/>
</dbReference>
<evidence type="ECO:0000259" key="1">
    <source>
        <dbReference type="PROSITE" id="PS52001"/>
    </source>
</evidence>
<dbReference type="EMBL" id="CAXLJL010000301">
    <property type="protein sequence ID" value="CAL5136321.1"/>
    <property type="molecule type" value="Genomic_DNA"/>
</dbReference>